<sequence>MFDFSYNDENNNNNNNNNNSPIAMKISHLSNYSYDEIEELLKREGLDQRFQLSYEHDKKIGSTCQVYYAYDLLHKDQRLVALKFIRTDFIDSFVSYDDLLNLQRTKNCLYKPQTVIYNRRLKNFDNYIPIEQYIGELGRICPHLPIPRCIENGTKHLKTSNAYLIAFEYIHGRTVWENLVRTDFKFLNEYQARTFVRLFIEQLLILLKHHIIHCDLNGCQNYYYKLYDEIDSSKQNYEQWSSSEDGEDGYSSMSGNSRQSSMDDLVSLSSSSQLTFIDFGWSICTADSDNDRHEILLQTLQSLFERTPRIVQLFAGRNYWDFRRAIESRTQGLKELLDHPWLTQGDTINKNYL</sequence>
<dbReference type="SUPFAM" id="SSF56112">
    <property type="entry name" value="Protein kinase-like (PK-like)"/>
    <property type="match status" value="1"/>
</dbReference>
<name>A0A818PZW3_9BILA</name>
<evidence type="ECO:0000313" key="3">
    <source>
        <dbReference type="EMBL" id="CAF3833048.1"/>
    </source>
</evidence>
<dbReference type="InterPro" id="IPR011009">
    <property type="entry name" value="Kinase-like_dom_sf"/>
</dbReference>
<dbReference type="EMBL" id="CAJOAX010003036">
    <property type="protein sequence ID" value="CAF3833048.1"/>
    <property type="molecule type" value="Genomic_DNA"/>
</dbReference>
<organism evidence="2 4">
    <name type="scientific">Rotaria sordida</name>
    <dbReference type="NCBI Taxonomy" id="392033"/>
    <lineage>
        <taxon>Eukaryota</taxon>
        <taxon>Metazoa</taxon>
        <taxon>Spiralia</taxon>
        <taxon>Gnathifera</taxon>
        <taxon>Rotifera</taxon>
        <taxon>Eurotatoria</taxon>
        <taxon>Bdelloidea</taxon>
        <taxon>Philodinida</taxon>
        <taxon>Philodinidae</taxon>
        <taxon>Rotaria</taxon>
    </lineage>
</organism>
<comment type="caution">
    <text evidence="2">The sequence shown here is derived from an EMBL/GenBank/DDBJ whole genome shotgun (WGS) entry which is preliminary data.</text>
</comment>
<dbReference type="Proteomes" id="UP000663823">
    <property type="component" value="Unassembled WGS sequence"/>
</dbReference>
<evidence type="ECO:0000256" key="1">
    <source>
        <dbReference type="SAM" id="MobiDB-lite"/>
    </source>
</evidence>
<dbReference type="EMBL" id="CAJOBE010000379">
    <property type="protein sequence ID" value="CAF3631489.1"/>
    <property type="molecule type" value="Genomic_DNA"/>
</dbReference>
<protein>
    <recommendedName>
        <fullName evidence="5">Protein kinase domain-containing protein</fullName>
    </recommendedName>
</protein>
<evidence type="ECO:0008006" key="5">
    <source>
        <dbReference type="Google" id="ProtNLM"/>
    </source>
</evidence>
<gene>
    <name evidence="2" type="ORF">FNK824_LOCUS4943</name>
    <name evidence="3" type="ORF">OTI717_LOCUS20111</name>
</gene>
<feature type="region of interest" description="Disordered" evidence="1">
    <location>
        <begin position="238"/>
        <end position="263"/>
    </location>
</feature>
<dbReference type="Proteomes" id="UP000663874">
    <property type="component" value="Unassembled WGS sequence"/>
</dbReference>
<reference evidence="2" key="1">
    <citation type="submission" date="2021-02" db="EMBL/GenBank/DDBJ databases">
        <authorList>
            <person name="Nowell W R."/>
        </authorList>
    </citation>
    <scope>NUCLEOTIDE SEQUENCE</scope>
</reference>
<dbReference type="AlphaFoldDB" id="A0A818PZW3"/>
<evidence type="ECO:0000313" key="4">
    <source>
        <dbReference type="Proteomes" id="UP000663874"/>
    </source>
</evidence>
<accession>A0A818PZW3</accession>
<feature type="compositionally biased region" description="Low complexity" evidence="1">
    <location>
        <begin position="249"/>
        <end position="263"/>
    </location>
</feature>
<evidence type="ECO:0000313" key="2">
    <source>
        <dbReference type="EMBL" id="CAF3631489.1"/>
    </source>
</evidence>
<proteinExistence type="predicted"/>